<dbReference type="InterPro" id="IPR024064">
    <property type="entry name" value="FdhE-like_sf"/>
</dbReference>
<gene>
    <name evidence="1" type="ORF">Rcae01_00297</name>
</gene>
<protein>
    <submittedName>
        <fullName evidence="1">Uncharacterized protein</fullName>
    </submittedName>
</protein>
<accession>A0ABP9VL32</accession>
<dbReference type="EMBL" id="BAABRO010000001">
    <property type="protein sequence ID" value="GAA5504858.1"/>
    <property type="molecule type" value="Genomic_DNA"/>
</dbReference>
<name>A0ABP9VL32_9BACT</name>
<evidence type="ECO:0000313" key="2">
    <source>
        <dbReference type="Proteomes" id="UP001416858"/>
    </source>
</evidence>
<keyword evidence="2" id="KW-1185">Reference proteome</keyword>
<sequence length="75" mass="8411">MQSVIWSIAALLIVLPPAVLYVSRTAFTGICPTCGQRIRFSQLQDRFTAGDEYTYKCDDCCTIWQANMWPGSDVS</sequence>
<reference evidence="1 2" key="1">
    <citation type="submission" date="2024-02" db="EMBL/GenBank/DDBJ databases">
        <title>Rhodopirellula caenicola NBRC 110016.</title>
        <authorList>
            <person name="Ichikawa N."/>
            <person name="Katano-Makiyama Y."/>
            <person name="Hidaka K."/>
        </authorList>
    </citation>
    <scope>NUCLEOTIDE SEQUENCE [LARGE SCALE GENOMIC DNA]</scope>
    <source>
        <strain evidence="1 2">NBRC 110016</strain>
    </source>
</reference>
<comment type="caution">
    <text evidence="1">The sequence shown here is derived from an EMBL/GenBank/DDBJ whole genome shotgun (WGS) entry which is preliminary data.</text>
</comment>
<proteinExistence type="predicted"/>
<dbReference type="Proteomes" id="UP001416858">
    <property type="component" value="Unassembled WGS sequence"/>
</dbReference>
<dbReference type="SUPFAM" id="SSF144020">
    <property type="entry name" value="FdhE-like"/>
    <property type="match status" value="1"/>
</dbReference>
<evidence type="ECO:0000313" key="1">
    <source>
        <dbReference type="EMBL" id="GAA5504858.1"/>
    </source>
</evidence>
<organism evidence="1 2">
    <name type="scientific">Novipirellula caenicola</name>
    <dbReference type="NCBI Taxonomy" id="1536901"/>
    <lineage>
        <taxon>Bacteria</taxon>
        <taxon>Pseudomonadati</taxon>
        <taxon>Planctomycetota</taxon>
        <taxon>Planctomycetia</taxon>
        <taxon>Pirellulales</taxon>
        <taxon>Pirellulaceae</taxon>
        <taxon>Novipirellula</taxon>
    </lineage>
</organism>